<organism evidence="1 2">
    <name type="scientific">Beta vulgaris subsp. vulgaris</name>
    <name type="common">Beet</name>
    <dbReference type="NCBI Taxonomy" id="3555"/>
    <lineage>
        <taxon>Eukaryota</taxon>
        <taxon>Viridiplantae</taxon>
        <taxon>Streptophyta</taxon>
        <taxon>Embryophyta</taxon>
        <taxon>Tracheophyta</taxon>
        <taxon>Spermatophyta</taxon>
        <taxon>Magnoliopsida</taxon>
        <taxon>eudicotyledons</taxon>
        <taxon>Gunneridae</taxon>
        <taxon>Pentapetalae</taxon>
        <taxon>Caryophyllales</taxon>
        <taxon>Chenopodiaceae</taxon>
        <taxon>Betoideae</taxon>
        <taxon>Beta</taxon>
    </lineage>
</organism>
<keyword evidence="2" id="KW-1185">Reference proteome</keyword>
<sequence length="51" mass="5542">MIAIEHAANAADNHMFDEDQYATDLGHGLNRIPGHLSVLLPGSAQFLELLN</sequence>
<name>A0A0J8BGG7_BETVV</name>
<dbReference type="Proteomes" id="UP000035740">
    <property type="component" value="Unassembled WGS sequence"/>
</dbReference>
<protein>
    <submittedName>
        <fullName evidence="1">Uncharacterized protein</fullName>
    </submittedName>
</protein>
<evidence type="ECO:0000313" key="1">
    <source>
        <dbReference type="EMBL" id="KMS64875.1"/>
    </source>
</evidence>
<dbReference type="Gramene" id="KMS64875">
    <property type="protein sequence ID" value="KMS64875"/>
    <property type="gene ID" value="BVRB_041770"/>
</dbReference>
<evidence type="ECO:0000313" key="2">
    <source>
        <dbReference type="Proteomes" id="UP000035740"/>
    </source>
</evidence>
<gene>
    <name evidence="1" type="ORF">BVRB_041770</name>
</gene>
<reference evidence="1 2" key="1">
    <citation type="journal article" date="2014" name="Nature">
        <title>The genome of the recently domesticated crop plant sugar beet (Beta vulgaris).</title>
        <authorList>
            <person name="Dohm J.C."/>
            <person name="Minoche A.E."/>
            <person name="Holtgrawe D."/>
            <person name="Capella-Gutierrez S."/>
            <person name="Zakrzewski F."/>
            <person name="Tafer H."/>
            <person name="Rupp O."/>
            <person name="Sorensen T.R."/>
            <person name="Stracke R."/>
            <person name="Reinhardt R."/>
            <person name="Goesmann A."/>
            <person name="Kraft T."/>
            <person name="Schulz B."/>
            <person name="Stadler P.F."/>
            <person name="Schmidt T."/>
            <person name="Gabaldon T."/>
            <person name="Lehrach H."/>
            <person name="Weisshaar B."/>
            <person name="Himmelbauer H."/>
        </authorList>
    </citation>
    <scope>NUCLEOTIDE SEQUENCE [LARGE SCALE GENOMIC DNA]</scope>
    <source>
        <tissue evidence="1">Taproot</tissue>
    </source>
</reference>
<dbReference type="EMBL" id="KQ119768">
    <property type="protein sequence ID" value="KMS64875.1"/>
    <property type="molecule type" value="Genomic_DNA"/>
</dbReference>
<proteinExistence type="predicted"/>
<accession>A0A0J8BGG7</accession>
<dbReference type="AlphaFoldDB" id="A0A0J8BGG7"/>